<proteinExistence type="predicted"/>
<keyword evidence="2" id="KW-1185">Reference proteome</keyword>
<dbReference type="GO" id="GO:0016298">
    <property type="term" value="F:lipase activity"/>
    <property type="evidence" value="ECO:0007669"/>
    <property type="project" value="TreeGrafter"/>
</dbReference>
<dbReference type="RefSeq" id="WP_184936813.1">
    <property type="nucleotide sequence ID" value="NZ_JACHJV010000001.1"/>
</dbReference>
<reference evidence="1 2" key="1">
    <citation type="submission" date="2020-08" db="EMBL/GenBank/DDBJ databases">
        <title>Sequencing the genomes of 1000 actinobacteria strains.</title>
        <authorList>
            <person name="Klenk H.-P."/>
        </authorList>
    </citation>
    <scope>NUCLEOTIDE SEQUENCE [LARGE SCALE GENOMIC DNA]</scope>
    <source>
        <strain evidence="1 2">DSM 41654</strain>
    </source>
</reference>
<protein>
    <submittedName>
        <fullName evidence="1">Triacylglycerol esterase/lipase EstA (Alpha/beta hydrolase family)</fullName>
    </submittedName>
</protein>
<dbReference type="SUPFAM" id="SSF53474">
    <property type="entry name" value="alpha/beta-Hydrolases"/>
    <property type="match status" value="1"/>
</dbReference>
<dbReference type="Proteomes" id="UP000540506">
    <property type="component" value="Unassembled WGS sequence"/>
</dbReference>
<evidence type="ECO:0000313" key="2">
    <source>
        <dbReference type="Proteomes" id="UP000540506"/>
    </source>
</evidence>
<organism evidence="1 2">
    <name type="scientific">Kitasatospora kifunensis</name>
    <name type="common">Streptomyces kifunensis</name>
    <dbReference type="NCBI Taxonomy" id="58351"/>
    <lineage>
        <taxon>Bacteria</taxon>
        <taxon>Bacillati</taxon>
        <taxon>Actinomycetota</taxon>
        <taxon>Actinomycetes</taxon>
        <taxon>Kitasatosporales</taxon>
        <taxon>Streptomycetaceae</taxon>
        <taxon>Kitasatospora</taxon>
    </lineage>
</organism>
<sequence length="324" mass="33153">MSGTTLPRNPQPRTTLPRITPPRTRIARRLAALAAGAGLLGTALVGAVPAQARTAAQDTNPISAAQALAAPGVPGANDWSCQPSSAHPRPVVLVHGTFANGSVNWLTIAPALAAQGYCVYALTYGAEPGVPLLRAIAPVADSAQQLSTFVDGVLAATGAGQVDIVGHSQGGMMPRYYLKFDGGAAKVHTLVGLAPSNHGTTLDGLTTLAQSFPGAQQIVASACPACADQEVGSAMLAQLNAGGDTMPGVDYTVIATKYDEVVTPYTSQFLTGPNVHNVLVQDLCPANVPDHVLMAADPVVRHEVMHALDPEHVADATCLANLTG</sequence>
<dbReference type="Pfam" id="PF01674">
    <property type="entry name" value="Lipase_2"/>
    <property type="match status" value="1"/>
</dbReference>
<accession>A0A7W7R4C0</accession>
<dbReference type="InterPro" id="IPR029058">
    <property type="entry name" value="AB_hydrolase_fold"/>
</dbReference>
<dbReference type="EMBL" id="JACHJV010000001">
    <property type="protein sequence ID" value="MBB4924949.1"/>
    <property type="molecule type" value="Genomic_DNA"/>
</dbReference>
<gene>
    <name evidence="1" type="ORF">FHR34_003942</name>
</gene>
<evidence type="ECO:0000313" key="1">
    <source>
        <dbReference type="EMBL" id="MBB4924949.1"/>
    </source>
</evidence>
<dbReference type="Gene3D" id="3.40.50.1820">
    <property type="entry name" value="alpha/beta hydrolase"/>
    <property type="match status" value="1"/>
</dbReference>
<dbReference type="PANTHER" id="PTHR32015">
    <property type="entry name" value="FASTING INDUCED LIPASE"/>
    <property type="match status" value="1"/>
</dbReference>
<name>A0A7W7R4C0_KITKI</name>
<dbReference type="InterPro" id="IPR002918">
    <property type="entry name" value="Lipase_EstA/Esterase_EstB"/>
</dbReference>
<keyword evidence="1" id="KW-0378">Hydrolase</keyword>
<dbReference type="GO" id="GO:0016042">
    <property type="term" value="P:lipid catabolic process"/>
    <property type="evidence" value="ECO:0007669"/>
    <property type="project" value="InterPro"/>
</dbReference>
<dbReference type="AlphaFoldDB" id="A0A7W7R4C0"/>
<comment type="caution">
    <text evidence="1">The sequence shown here is derived from an EMBL/GenBank/DDBJ whole genome shotgun (WGS) entry which is preliminary data.</text>
</comment>
<dbReference type="PANTHER" id="PTHR32015:SF1">
    <property type="entry name" value="LIPASE"/>
    <property type="match status" value="1"/>
</dbReference>